<feature type="region of interest" description="Disordered" evidence="1">
    <location>
        <begin position="1"/>
        <end position="30"/>
    </location>
</feature>
<feature type="compositionally biased region" description="Low complexity" evidence="1">
    <location>
        <begin position="376"/>
        <end position="388"/>
    </location>
</feature>
<proteinExistence type="predicted"/>
<reference evidence="2 3" key="1">
    <citation type="submission" date="2017-11" db="EMBL/GenBank/DDBJ databases">
        <title>De novo assembly and phasing of dikaryotic genomes from two isolates of Puccinia coronata f. sp. avenae, the causal agent of oat crown rust.</title>
        <authorList>
            <person name="Miller M.E."/>
            <person name="Zhang Y."/>
            <person name="Omidvar V."/>
            <person name="Sperschneider J."/>
            <person name="Schwessinger B."/>
            <person name="Raley C."/>
            <person name="Palmer J.M."/>
            <person name="Garnica D."/>
            <person name="Upadhyaya N."/>
            <person name="Rathjen J."/>
            <person name="Taylor J.M."/>
            <person name="Park R.F."/>
            <person name="Dodds P.N."/>
            <person name="Hirsch C.D."/>
            <person name="Kianian S.F."/>
            <person name="Figueroa M."/>
        </authorList>
    </citation>
    <scope>NUCLEOTIDE SEQUENCE [LARGE SCALE GENOMIC DNA]</scope>
    <source>
        <strain evidence="2">12NC29</strain>
    </source>
</reference>
<feature type="region of interest" description="Disordered" evidence="1">
    <location>
        <begin position="302"/>
        <end position="441"/>
    </location>
</feature>
<dbReference type="Proteomes" id="UP000235388">
    <property type="component" value="Unassembled WGS sequence"/>
</dbReference>
<sequence>MAIARLTRPVSQRGISGKQQTEPDSALSTQGSAACIGSSSLRFSSPTAEQAANIHPLVIVIPTRVVQVASSPGPTCCLTLDSARYYKLEESLMIVHLFQGTMWLTYPKRHGHRLPIVTPADSESSTAVYRVNGASHFRILDWRSSEKVHPDSQVHAPAGLVEPWEIPNKRTTPGQFLGPVGQSTNHKRKEAPPAFQSNSHKDLKSRPDLSLTLGHSESAHERQMVHGNPLGSKPQLDLSLALGHPGNAGKRPKLTPAPTAGVDTDARSGWLRLGERHGNALGFESQLDLRLNSNHAGVVRERKHIASTDPGQSTQVYGTKLGNLLDPASRPDRRSAFHVWRSNTEKQSVTATSRDKHPANVNGPTFNENENENDAPRSSISGSSSRPSTVQSFDKPLPEVSTGRGVTTSTSEDESKQLPEVYEAPAEATSTRDHSAKTNEYPIVTINTPPEWDELATSKRRSSKKGANASALRPLFHSSDTERIWAWIYGGVTHAVDLAQVKMKDSIKKDLVLKLVSTMDEIPQQGHHLPNNANLHEKVSRFFDFLMLFNLQLLHELGSASTEDYTAEVHDLCTWLIDSIKNERNPPSNPSGQGNDEIFPGVTLKHTVNNVVNLLTSSQSSEVLYQLLTNTNKVKRTIASISESHLILTHTIVTLSASYYKLISTSKWTKSFKHEGGFMLHLSSTQFSYITSRRLQYGRPKTCTDALQLLPWKNDLFDGKSWDHRWALGNRVKYPIVPYWETWVKPFVSQNPSDVLGADVWGKIFLIQTEKAIVEDPTPLKLAREKFEPNLTNESLSQTFSQMYLDRKFSVNQVKKFVKLVWVLNSRLIEAFGYEFSDRLYKEKQIDLQNHLFSILNLQPGTHQEGFENFDQNTRTEERMISDLIFLSLMCKELTSTDVEFRGFLWPVLKYQEKMTEAAVKMMSLHYRKINHAKWLDVFVRESGFVAALVDISNRLQGPRYQKTGVCPGCVKLRAINLLPWKDDLIISGAQRQELKKIFKSKREEIDHA</sequence>
<feature type="compositionally biased region" description="Polar residues" evidence="1">
    <location>
        <begin position="341"/>
        <end position="352"/>
    </location>
</feature>
<dbReference type="OrthoDB" id="2516525at2759"/>
<dbReference type="EMBL" id="PGCJ01000345">
    <property type="protein sequence ID" value="PLW31577.1"/>
    <property type="molecule type" value="Genomic_DNA"/>
</dbReference>
<evidence type="ECO:0000313" key="2">
    <source>
        <dbReference type="EMBL" id="PLW31577.1"/>
    </source>
</evidence>
<accession>A0A2N5U1F6</accession>
<organism evidence="2 3">
    <name type="scientific">Puccinia coronata f. sp. avenae</name>
    <dbReference type="NCBI Taxonomy" id="200324"/>
    <lineage>
        <taxon>Eukaryota</taxon>
        <taxon>Fungi</taxon>
        <taxon>Dikarya</taxon>
        <taxon>Basidiomycota</taxon>
        <taxon>Pucciniomycotina</taxon>
        <taxon>Pucciniomycetes</taxon>
        <taxon>Pucciniales</taxon>
        <taxon>Pucciniaceae</taxon>
        <taxon>Puccinia</taxon>
    </lineage>
</organism>
<evidence type="ECO:0000313" key="3">
    <source>
        <dbReference type="Proteomes" id="UP000235388"/>
    </source>
</evidence>
<name>A0A2N5U1F6_9BASI</name>
<dbReference type="PROSITE" id="PS51257">
    <property type="entry name" value="PROKAR_LIPOPROTEIN"/>
    <property type="match status" value="1"/>
</dbReference>
<gene>
    <name evidence="2" type="ORF">PCANC_16214</name>
</gene>
<dbReference type="AlphaFoldDB" id="A0A2N5U1F6"/>
<protein>
    <submittedName>
        <fullName evidence="2">Uncharacterized protein</fullName>
    </submittedName>
</protein>
<feature type="region of interest" description="Disordered" evidence="1">
    <location>
        <begin position="165"/>
        <end position="263"/>
    </location>
</feature>
<evidence type="ECO:0000256" key="1">
    <source>
        <dbReference type="SAM" id="MobiDB-lite"/>
    </source>
</evidence>
<feature type="compositionally biased region" description="Low complexity" evidence="1">
    <location>
        <begin position="400"/>
        <end position="410"/>
    </location>
</feature>
<keyword evidence="3" id="KW-1185">Reference proteome</keyword>
<comment type="caution">
    <text evidence="2">The sequence shown here is derived from an EMBL/GenBank/DDBJ whole genome shotgun (WGS) entry which is preliminary data.</text>
</comment>
<feature type="compositionally biased region" description="Polar residues" evidence="1">
    <location>
        <begin position="9"/>
        <end position="30"/>
    </location>
</feature>